<keyword evidence="2" id="KW-1185">Reference proteome</keyword>
<reference evidence="1" key="1">
    <citation type="submission" date="2020-05" db="EMBL/GenBank/DDBJ databases">
        <title>Genomic Encyclopedia of Type Strains, Phase IV (KMG-V): Genome sequencing to study the core and pangenomes of soil and plant-associated prokaryotes.</title>
        <authorList>
            <person name="Whitman W."/>
        </authorList>
    </citation>
    <scope>NUCLEOTIDE SEQUENCE</scope>
    <source>
        <strain evidence="1">16F</strain>
    </source>
</reference>
<protein>
    <submittedName>
        <fullName evidence="1">Uncharacterized protein</fullName>
    </submittedName>
</protein>
<sequence>MMFTYLTSFSELRQLVKLPNLIEHYIQHKNANVNLSAYDFFKMHYLDEQKKDKDYNQDMQLPFKKHDFSSISIALNIPPEKQYYQIQLHSIYVDDSSNFPYSEKFYPSIFQTIWEPPKI</sequence>
<dbReference type="EMBL" id="JABSNO010000005">
    <property type="protein sequence ID" value="NRS91890.1"/>
    <property type="molecule type" value="Genomic_DNA"/>
</dbReference>
<name>A0A8J8K4M1_9FLAO</name>
<gene>
    <name evidence="1" type="ORF">HNQ03_000957</name>
</gene>
<evidence type="ECO:0000313" key="2">
    <source>
        <dbReference type="Proteomes" id="UP000610746"/>
    </source>
</evidence>
<organism evidence="1 2">
    <name type="scientific">Frigoriflavimonas asaccharolytica</name>
    <dbReference type="NCBI Taxonomy" id="2735899"/>
    <lineage>
        <taxon>Bacteria</taxon>
        <taxon>Pseudomonadati</taxon>
        <taxon>Bacteroidota</taxon>
        <taxon>Flavobacteriia</taxon>
        <taxon>Flavobacteriales</taxon>
        <taxon>Weeksellaceae</taxon>
        <taxon>Frigoriflavimonas</taxon>
    </lineage>
</organism>
<dbReference type="Proteomes" id="UP000610746">
    <property type="component" value="Unassembled WGS sequence"/>
</dbReference>
<proteinExistence type="predicted"/>
<comment type="caution">
    <text evidence="1">The sequence shown here is derived from an EMBL/GenBank/DDBJ whole genome shotgun (WGS) entry which is preliminary data.</text>
</comment>
<evidence type="ECO:0000313" key="1">
    <source>
        <dbReference type="EMBL" id="NRS91890.1"/>
    </source>
</evidence>
<dbReference type="RefSeq" id="WP_173778508.1">
    <property type="nucleotide sequence ID" value="NZ_JABSNO010000005.1"/>
</dbReference>
<dbReference type="AlphaFoldDB" id="A0A8J8K4M1"/>
<accession>A0A8J8K4M1</accession>